<gene>
    <name evidence="2" type="ORF">PNE09_02025</name>
</gene>
<feature type="domain" description="HipA N-terminal subdomain 1" evidence="1">
    <location>
        <begin position="8"/>
        <end position="104"/>
    </location>
</feature>
<dbReference type="EMBL" id="JAQLXW010000002">
    <property type="protein sequence ID" value="MDB8002838.1"/>
    <property type="molecule type" value="Genomic_DNA"/>
</dbReference>
<dbReference type="AlphaFoldDB" id="A0AAW6D1S9"/>
<dbReference type="GO" id="GO:0005829">
    <property type="term" value="C:cytosol"/>
    <property type="evidence" value="ECO:0007669"/>
    <property type="project" value="TreeGrafter"/>
</dbReference>
<dbReference type="PANTHER" id="PTHR37419">
    <property type="entry name" value="SERINE/THREONINE-PROTEIN KINASE TOXIN HIPA"/>
    <property type="match status" value="1"/>
</dbReference>
<comment type="caution">
    <text evidence="2">The sequence shown here is derived from an EMBL/GenBank/DDBJ whole genome shotgun (WGS) entry which is preliminary data.</text>
</comment>
<proteinExistence type="predicted"/>
<name>A0AAW6D1S9_9FIRM</name>
<accession>A0AAW6D1S9</accession>
<sequence length="109" mass="12392">MTILRTAYVYVRNIFAGQLCESDEGYTFTYDKAYLESKNASAVSLTLPLSKEAYSSKTLFSFFDGLIPEGWLLDVVSRNWKINNRDRFGLLLVACKDCIGNVTIMEEKL</sequence>
<dbReference type="Proteomes" id="UP001210809">
    <property type="component" value="Unassembled WGS sequence"/>
</dbReference>
<dbReference type="GO" id="GO:0004674">
    <property type="term" value="F:protein serine/threonine kinase activity"/>
    <property type="evidence" value="ECO:0007669"/>
    <property type="project" value="TreeGrafter"/>
</dbReference>
<evidence type="ECO:0000313" key="3">
    <source>
        <dbReference type="Proteomes" id="UP001210809"/>
    </source>
</evidence>
<organism evidence="2 3">
    <name type="scientific">[Eubacterium] siraeum</name>
    <dbReference type="NCBI Taxonomy" id="39492"/>
    <lineage>
        <taxon>Bacteria</taxon>
        <taxon>Bacillati</taxon>
        <taxon>Bacillota</taxon>
        <taxon>Clostridia</taxon>
        <taxon>Eubacteriales</taxon>
        <taxon>Oscillospiraceae</taxon>
        <taxon>Oscillospiraceae incertae sedis</taxon>
    </lineage>
</organism>
<dbReference type="Pfam" id="PF13657">
    <property type="entry name" value="Couple_hipA"/>
    <property type="match status" value="1"/>
</dbReference>
<dbReference type="NCBIfam" id="TIGR03071">
    <property type="entry name" value="couple_hipA"/>
    <property type="match status" value="1"/>
</dbReference>
<evidence type="ECO:0000313" key="2">
    <source>
        <dbReference type="EMBL" id="MDB8002838.1"/>
    </source>
</evidence>
<dbReference type="InterPro" id="IPR052028">
    <property type="entry name" value="HipA_Ser/Thr_kinase"/>
</dbReference>
<dbReference type="InterPro" id="IPR017508">
    <property type="entry name" value="HipA_N1"/>
</dbReference>
<protein>
    <submittedName>
        <fullName evidence="2">HipA N-terminal domain-containing protein</fullName>
    </submittedName>
</protein>
<dbReference type="PANTHER" id="PTHR37419:SF6">
    <property type="entry name" value="KINASE HI_0665-RELATED"/>
    <property type="match status" value="1"/>
</dbReference>
<evidence type="ECO:0000259" key="1">
    <source>
        <dbReference type="Pfam" id="PF13657"/>
    </source>
</evidence>
<reference evidence="2" key="1">
    <citation type="submission" date="2023-01" db="EMBL/GenBank/DDBJ databases">
        <title>Human gut microbiome strain richness.</title>
        <authorList>
            <person name="Chen-Liaw A."/>
        </authorList>
    </citation>
    <scope>NUCLEOTIDE SEQUENCE</scope>
    <source>
        <strain evidence="2">1001283st1_G1_1001283B150217_161031</strain>
    </source>
</reference>